<evidence type="ECO:0000256" key="1">
    <source>
        <dbReference type="ARBA" id="ARBA00023157"/>
    </source>
</evidence>
<gene>
    <name evidence="3" type="ORF">GSONMT00013366001</name>
</gene>
<dbReference type="Proteomes" id="UP000193380">
    <property type="component" value="Unassembled WGS sequence"/>
</dbReference>
<dbReference type="EMBL" id="FR915462">
    <property type="protein sequence ID" value="CDQ93558.1"/>
    <property type="molecule type" value="Genomic_DNA"/>
</dbReference>
<feature type="domain" description="CUB" evidence="2">
    <location>
        <begin position="4"/>
        <end position="33"/>
    </location>
</feature>
<dbReference type="SUPFAM" id="SSF49854">
    <property type="entry name" value="Spermadhesin, CUB domain"/>
    <property type="match status" value="1"/>
</dbReference>
<dbReference type="AlphaFoldDB" id="A0A060YNV2"/>
<dbReference type="PaxDb" id="8022-A0A060YNV2"/>
<evidence type="ECO:0000313" key="3">
    <source>
        <dbReference type="EMBL" id="CDQ93558.1"/>
    </source>
</evidence>
<dbReference type="InterPro" id="IPR000859">
    <property type="entry name" value="CUB_dom"/>
</dbReference>
<evidence type="ECO:0000259" key="2">
    <source>
        <dbReference type="Pfam" id="PF00431"/>
    </source>
</evidence>
<name>A0A060YNV2_ONCMY</name>
<proteinExistence type="predicted"/>
<protein>
    <recommendedName>
        <fullName evidence="2">CUB domain-containing protein</fullName>
    </recommendedName>
</protein>
<dbReference type="Pfam" id="PF00431">
    <property type="entry name" value="CUB"/>
    <property type="match status" value="1"/>
</dbReference>
<evidence type="ECO:0000313" key="4">
    <source>
        <dbReference type="Proteomes" id="UP000193380"/>
    </source>
</evidence>
<sequence>DLSNAGECKWTVLADPGDTISLVFTDFQIEDKHGSLEIEGSEPPSIW</sequence>
<dbReference type="Gene3D" id="2.60.120.290">
    <property type="entry name" value="Spermadhesin, CUB domain"/>
    <property type="match status" value="1"/>
</dbReference>
<keyword evidence="1" id="KW-1015">Disulfide bond</keyword>
<accession>A0A060YNV2</accession>
<reference evidence="3" key="1">
    <citation type="journal article" date="2014" name="Nat. Commun.">
        <title>The rainbow trout genome provides novel insights into evolution after whole-genome duplication in vertebrates.</title>
        <authorList>
            <person name="Berthelot C."/>
            <person name="Brunet F."/>
            <person name="Chalopin D."/>
            <person name="Juanchich A."/>
            <person name="Bernard M."/>
            <person name="Noel B."/>
            <person name="Bento P."/>
            <person name="Da Silva C."/>
            <person name="Labadie K."/>
            <person name="Alberti A."/>
            <person name="Aury J.M."/>
            <person name="Louis A."/>
            <person name="Dehais P."/>
            <person name="Bardou P."/>
            <person name="Montfort J."/>
            <person name="Klopp C."/>
            <person name="Cabau C."/>
            <person name="Gaspin C."/>
            <person name="Thorgaard G.H."/>
            <person name="Boussaha M."/>
            <person name="Quillet E."/>
            <person name="Guyomard R."/>
            <person name="Galiana D."/>
            <person name="Bobe J."/>
            <person name="Volff J.N."/>
            <person name="Genet C."/>
            <person name="Wincker P."/>
            <person name="Jaillon O."/>
            <person name="Roest Crollius H."/>
            <person name="Guiguen Y."/>
        </authorList>
    </citation>
    <scope>NUCLEOTIDE SEQUENCE [LARGE SCALE GENOMIC DNA]</scope>
</reference>
<feature type="non-terminal residue" evidence="3">
    <location>
        <position position="1"/>
    </location>
</feature>
<dbReference type="STRING" id="8022.A0A060YNV2"/>
<organism evidence="3 4">
    <name type="scientific">Oncorhynchus mykiss</name>
    <name type="common">Rainbow trout</name>
    <name type="synonym">Salmo gairdneri</name>
    <dbReference type="NCBI Taxonomy" id="8022"/>
    <lineage>
        <taxon>Eukaryota</taxon>
        <taxon>Metazoa</taxon>
        <taxon>Chordata</taxon>
        <taxon>Craniata</taxon>
        <taxon>Vertebrata</taxon>
        <taxon>Euteleostomi</taxon>
        <taxon>Actinopterygii</taxon>
        <taxon>Neopterygii</taxon>
        <taxon>Teleostei</taxon>
        <taxon>Protacanthopterygii</taxon>
        <taxon>Salmoniformes</taxon>
        <taxon>Salmonidae</taxon>
        <taxon>Salmoninae</taxon>
        <taxon>Oncorhynchus</taxon>
    </lineage>
</organism>
<reference evidence="3" key="2">
    <citation type="submission" date="2014-03" db="EMBL/GenBank/DDBJ databases">
        <authorList>
            <person name="Genoscope - CEA"/>
        </authorList>
    </citation>
    <scope>NUCLEOTIDE SEQUENCE</scope>
</reference>
<dbReference type="InterPro" id="IPR035914">
    <property type="entry name" value="Sperma_CUB_dom_sf"/>
</dbReference>